<feature type="transmembrane region" description="Helical" evidence="7">
    <location>
        <begin position="386"/>
        <end position="404"/>
    </location>
</feature>
<dbReference type="PANTHER" id="PTHR43791:SF47">
    <property type="entry name" value="MAJOR FACILITATOR SUPERFAMILY (MFS) PROFILE DOMAIN-CONTAINING PROTEIN-RELATED"/>
    <property type="match status" value="1"/>
</dbReference>
<evidence type="ECO:0000256" key="4">
    <source>
        <dbReference type="ARBA" id="ARBA00022989"/>
    </source>
</evidence>
<keyword evidence="5 7" id="KW-0472">Membrane</keyword>
<keyword evidence="4 7" id="KW-1133">Transmembrane helix</keyword>
<dbReference type="PANTHER" id="PTHR43791">
    <property type="entry name" value="PERMEASE-RELATED"/>
    <property type="match status" value="1"/>
</dbReference>
<protein>
    <submittedName>
        <fullName evidence="9">Major facilitator superfamily, MFS transporter superfamily</fullName>
    </submittedName>
</protein>
<feature type="transmembrane region" description="Helical" evidence="7">
    <location>
        <begin position="443"/>
        <end position="463"/>
    </location>
</feature>
<keyword evidence="10" id="KW-1185">Reference proteome</keyword>
<organism evidence="9 10">
    <name type="scientific">Septoria linicola</name>
    <dbReference type="NCBI Taxonomy" id="215465"/>
    <lineage>
        <taxon>Eukaryota</taxon>
        <taxon>Fungi</taxon>
        <taxon>Dikarya</taxon>
        <taxon>Ascomycota</taxon>
        <taxon>Pezizomycotina</taxon>
        <taxon>Dothideomycetes</taxon>
        <taxon>Dothideomycetidae</taxon>
        <taxon>Mycosphaerellales</taxon>
        <taxon>Mycosphaerellaceae</taxon>
        <taxon>Septoria</taxon>
    </lineage>
</organism>
<feature type="transmembrane region" description="Helical" evidence="7">
    <location>
        <begin position="410"/>
        <end position="431"/>
    </location>
</feature>
<feature type="transmembrane region" description="Helical" evidence="7">
    <location>
        <begin position="319"/>
        <end position="344"/>
    </location>
</feature>
<dbReference type="Pfam" id="PF07690">
    <property type="entry name" value="MFS_1"/>
    <property type="match status" value="1"/>
</dbReference>
<evidence type="ECO:0000313" key="9">
    <source>
        <dbReference type="EMBL" id="USW52512.1"/>
    </source>
</evidence>
<evidence type="ECO:0000256" key="7">
    <source>
        <dbReference type="SAM" id="Phobius"/>
    </source>
</evidence>
<feature type="compositionally biased region" description="Polar residues" evidence="6">
    <location>
        <begin position="34"/>
        <end position="46"/>
    </location>
</feature>
<dbReference type="Proteomes" id="UP001056384">
    <property type="component" value="Chromosome 4"/>
</dbReference>
<dbReference type="InterPro" id="IPR020846">
    <property type="entry name" value="MFS_dom"/>
</dbReference>
<reference evidence="9" key="1">
    <citation type="submission" date="2022-06" db="EMBL/GenBank/DDBJ databases">
        <title>Complete genome sequences of two strains of the flax pathogen Septoria linicola.</title>
        <authorList>
            <person name="Lapalu N."/>
            <person name="Simon A."/>
            <person name="Demenou B."/>
            <person name="Paumier D."/>
            <person name="Guillot M.-P."/>
            <person name="Gout L."/>
            <person name="Valade R."/>
        </authorList>
    </citation>
    <scope>NUCLEOTIDE SEQUENCE</scope>
    <source>
        <strain evidence="9">SE15195</strain>
    </source>
</reference>
<feature type="transmembrane region" description="Helical" evidence="7">
    <location>
        <begin position="130"/>
        <end position="149"/>
    </location>
</feature>
<dbReference type="Gene3D" id="1.20.1250.20">
    <property type="entry name" value="MFS general substrate transporter like domains"/>
    <property type="match status" value="2"/>
</dbReference>
<accession>A0A9Q9AV23</accession>
<feature type="transmembrane region" description="Helical" evidence="7">
    <location>
        <begin position="103"/>
        <end position="123"/>
    </location>
</feature>
<keyword evidence="3 7" id="KW-0812">Transmembrane</keyword>
<dbReference type="GO" id="GO:0022857">
    <property type="term" value="F:transmembrane transporter activity"/>
    <property type="evidence" value="ECO:0007669"/>
    <property type="project" value="InterPro"/>
</dbReference>
<gene>
    <name evidence="9" type="ORF">Slin15195_G058310</name>
</gene>
<evidence type="ECO:0000256" key="3">
    <source>
        <dbReference type="ARBA" id="ARBA00022692"/>
    </source>
</evidence>
<dbReference type="InterPro" id="IPR036259">
    <property type="entry name" value="MFS_trans_sf"/>
</dbReference>
<feature type="transmembrane region" description="Helical" evidence="7">
    <location>
        <begin position="475"/>
        <end position="493"/>
    </location>
</feature>
<feature type="transmembrane region" description="Helical" evidence="7">
    <location>
        <begin position="192"/>
        <end position="213"/>
    </location>
</feature>
<sequence length="521" mass="57606">MKHDDNQQDANGEATHNEKDKTHVVNDLRETETGRTLSEATSSQHSFTEKKQKRIMRRIDCRVVVLLGAMYAASLIDRSQIGLAMITGMGKDLQLNGTRYNTINAVFFAPYVILQLPATVLLRKIGPKRFLSATTMLWGMTTLVCGFVREWTDLVALRVVLGICEAGFLPGCIYLLSVWYPRYELQKRNAGLLILGLVPAAFSGILAFGISHLEGHGTGPTWWGSFNVKTMAYDSGLAGWRWIFILYGIATCVIAILSWFLLVDFPEKIVLGTAQKSLAFLSRDEAAWAVEQIEKDRKDVMPTEFKLSEYLKHALDINLWAFALLYCSAATVGYGIGFALPFILMQGMRFSLAVSQCLVTPPYVLSAVLTWYAAYYADKWRLRSPFILVNSCLVIIGLCLLGFVKNVGVRYFAVFLAAIPGIANAPCILTWQANNVRGQWKRALVSALSVGFGAIGGIIGSLVFRTRDLPGYHPGIVTCVVAMTLTIVIVLLLDLRFMRANQRAAAGGKLVEGLAGFRYTL</sequence>
<dbReference type="AlphaFoldDB" id="A0A9Q9AV23"/>
<dbReference type="SUPFAM" id="SSF103473">
    <property type="entry name" value="MFS general substrate transporter"/>
    <property type="match status" value="1"/>
</dbReference>
<evidence type="ECO:0000256" key="6">
    <source>
        <dbReference type="SAM" id="MobiDB-lite"/>
    </source>
</evidence>
<evidence type="ECO:0000259" key="8">
    <source>
        <dbReference type="PROSITE" id="PS50850"/>
    </source>
</evidence>
<feature type="domain" description="Major facilitator superfamily (MFS) profile" evidence="8">
    <location>
        <begin position="63"/>
        <end position="503"/>
    </location>
</feature>
<comment type="subcellular location">
    <subcellularLocation>
        <location evidence="1">Membrane</location>
        <topology evidence="1">Multi-pass membrane protein</topology>
    </subcellularLocation>
</comment>
<feature type="region of interest" description="Disordered" evidence="6">
    <location>
        <begin position="1"/>
        <end position="49"/>
    </location>
</feature>
<feature type="transmembrane region" description="Helical" evidence="7">
    <location>
        <begin position="155"/>
        <end position="180"/>
    </location>
</feature>
<dbReference type="GO" id="GO:0016020">
    <property type="term" value="C:membrane"/>
    <property type="evidence" value="ECO:0007669"/>
    <property type="project" value="UniProtKB-SubCell"/>
</dbReference>
<dbReference type="PROSITE" id="PS50850">
    <property type="entry name" value="MFS"/>
    <property type="match status" value="1"/>
</dbReference>
<evidence type="ECO:0000313" key="10">
    <source>
        <dbReference type="Proteomes" id="UP001056384"/>
    </source>
</evidence>
<evidence type="ECO:0000256" key="5">
    <source>
        <dbReference type="ARBA" id="ARBA00023136"/>
    </source>
</evidence>
<feature type="compositionally biased region" description="Basic and acidic residues" evidence="6">
    <location>
        <begin position="15"/>
        <end position="33"/>
    </location>
</feature>
<feature type="transmembrane region" description="Helical" evidence="7">
    <location>
        <begin position="240"/>
        <end position="262"/>
    </location>
</feature>
<evidence type="ECO:0000256" key="2">
    <source>
        <dbReference type="ARBA" id="ARBA00022448"/>
    </source>
</evidence>
<evidence type="ECO:0000256" key="1">
    <source>
        <dbReference type="ARBA" id="ARBA00004141"/>
    </source>
</evidence>
<name>A0A9Q9AV23_9PEZI</name>
<dbReference type="FunFam" id="1.20.1250.20:FF:000018">
    <property type="entry name" value="MFS transporter permease"/>
    <property type="match status" value="1"/>
</dbReference>
<feature type="transmembrane region" description="Helical" evidence="7">
    <location>
        <begin position="350"/>
        <end position="374"/>
    </location>
</feature>
<dbReference type="EMBL" id="CP099421">
    <property type="protein sequence ID" value="USW52512.1"/>
    <property type="molecule type" value="Genomic_DNA"/>
</dbReference>
<dbReference type="InterPro" id="IPR011701">
    <property type="entry name" value="MFS"/>
</dbReference>
<keyword evidence="2" id="KW-0813">Transport</keyword>
<feature type="transmembrane region" description="Helical" evidence="7">
    <location>
        <begin position="59"/>
        <end position="76"/>
    </location>
</feature>
<proteinExistence type="predicted"/>